<dbReference type="EMBL" id="JAKCXM010001474">
    <property type="protein sequence ID" value="KAJ0390928.1"/>
    <property type="molecule type" value="Genomic_DNA"/>
</dbReference>
<protein>
    <submittedName>
        <fullName evidence="2">Uncharacterized protein</fullName>
    </submittedName>
</protein>
<feature type="region of interest" description="Disordered" evidence="1">
    <location>
        <begin position="119"/>
        <end position="164"/>
    </location>
</feature>
<feature type="compositionally biased region" description="Polar residues" evidence="1">
    <location>
        <begin position="44"/>
        <end position="56"/>
    </location>
</feature>
<sequence>MHSDVPTNANTDENESTNTNATGMANTSTDARTSSRRFSSNSTGPTSVNPKRSNIRSIDVEIQKPTQAQTETQMGDASSAMLDAKELAPSVDTVDDDQTVATKMEVDVDVDVEADIIMEADIKAETEPTTEPETEPTTEPETELKTEPKTESEMRTRTGDVLAESPVDAAILPLR</sequence>
<dbReference type="Proteomes" id="UP001209570">
    <property type="component" value="Unassembled WGS sequence"/>
</dbReference>
<feature type="compositionally biased region" description="Acidic residues" evidence="1">
    <location>
        <begin position="128"/>
        <end position="141"/>
    </location>
</feature>
<evidence type="ECO:0000313" key="3">
    <source>
        <dbReference type="Proteomes" id="UP001209570"/>
    </source>
</evidence>
<feature type="compositionally biased region" description="Polar residues" evidence="1">
    <location>
        <begin position="64"/>
        <end position="76"/>
    </location>
</feature>
<proteinExistence type="predicted"/>
<feature type="compositionally biased region" description="Basic and acidic residues" evidence="1">
    <location>
        <begin position="142"/>
        <end position="158"/>
    </location>
</feature>
<evidence type="ECO:0000313" key="2">
    <source>
        <dbReference type="EMBL" id="KAJ0390928.1"/>
    </source>
</evidence>
<feature type="compositionally biased region" description="Polar residues" evidence="1">
    <location>
        <begin position="1"/>
        <end position="31"/>
    </location>
</feature>
<organism evidence="2 3">
    <name type="scientific">Pythium insidiosum</name>
    <name type="common">Pythiosis disease agent</name>
    <dbReference type="NCBI Taxonomy" id="114742"/>
    <lineage>
        <taxon>Eukaryota</taxon>
        <taxon>Sar</taxon>
        <taxon>Stramenopiles</taxon>
        <taxon>Oomycota</taxon>
        <taxon>Peronosporomycetes</taxon>
        <taxon>Pythiales</taxon>
        <taxon>Pythiaceae</taxon>
        <taxon>Pythium</taxon>
    </lineage>
</organism>
<name>A0AAD5Q4S0_PYTIN</name>
<gene>
    <name evidence="2" type="ORF">P43SY_010932</name>
</gene>
<evidence type="ECO:0000256" key="1">
    <source>
        <dbReference type="SAM" id="MobiDB-lite"/>
    </source>
</evidence>
<comment type="caution">
    <text evidence="2">The sequence shown here is derived from an EMBL/GenBank/DDBJ whole genome shotgun (WGS) entry which is preliminary data.</text>
</comment>
<accession>A0AAD5Q4S0</accession>
<reference evidence="2" key="1">
    <citation type="submission" date="2021-12" db="EMBL/GenBank/DDBJ databases">
        <title>Prjna785345.</title>
        <authorList>
            <person name="Rujirawat T."/>
            <person name="Krajaejun T."/>
        </authorList>
    </citation>
    <scope>NUCLEOTIDE SEQUENCE</scope>
    <source>
        <strain evidence="2">Pi057C3</strain>
    </source>
</reference>
<keyword evidence="3" id="KW-1185">Reference proteome</keyword>
<dbReference type="AlphaFoldDB" id="A0AAD5Q4S0"/>
<feature type="region of interest" description="Disordered" evidence="1">
    <location>
        <begin position="1"/>
        <end position="81"/>
    </location>
</feature>